<dbReference type="RefSeq" id="WP_161700269.1">
    <property type="nucleotide sequence ID" value="NZ_JAAAMU010000009.1"/>
</dbReference>
<dbReference type="OrthoDB" id="9814777at2"/>
<accession>A0A7X5C243</accession>
<dbReference type="Gene3D" id="2.60.120.620">
    <property type="entry name" value="q2cbj1_9rhob like domain"/>
    <property type="match status" value="1"/>
</dbReference>
<protein>
    <submittedName>
        <fullName evidence="1">Phytanoyl-CoA dioxygenase family protein</fullName>
    </submittedName>
</protein>
<dbReference type="InterPro" id="IPR008775">
    <property type="entry name" value="Phytyl_CoA_dOase-like"/>
</dbReference>
<dbReference type="Pfam" id="PF05721">
    <property type="entry name" value="PhyH"/>
    <property type="match status" value="1"/>
</dbReference>
<keyword evidence="1" id="KW-0223">Dioxygenase</keyword>
<sequence length="288" mass="32500">MTTMQKQVNAACLPTPEDVAFFDRNGYWLSPVIFSEEELAAIKNHQDRIYRAEFETGREPVCNWLEGVDNPRSLRKTDNSHWSDSVLRGVATNPTIGEIAGRLMHADQIRLWHDQLLYKPGRGAGRETANVGWHQDFAYWQCAKEPTLITAWVAFTDVDLTNGCMQMVPRSHQWGLLKMSDFFEQNIEKQQADMDIPEDEQFTTVPIVMKAGQVSFHHALTIHGSGPNATDEARRSMAVHLMTGATRYAQSPKGDLHFNARFMQGRDGELFDGDAFPVLYRAAAGEGQ</sequence>
<dbReference type="Proteomes" id="UP000558113">
    <property type="component" value="Unassembled WGS sequence"/>
</dbReference>
<name>A0A7X5C243_9BACL</name>
<dbReference type="GO" id="GO:0005506">
    <property type="term" value="F:iron ion binding"/>
    <property type="evidence" value="ECO:0007669"/>
    <property type="project" value="UniProtKB-ARBA"/>
</dbReference>
<proteinExistence type="predicted"/>
<dbReference type="PANTHER" id="PTHR20883:SF48">
    <property type="entry name" value="ECTOINE DIOXYGENASE"/>
    <property type="match status" value="1"/>
</dbReference>
<organism evidence="1 2">
    <name type="scientific">Paenibacillus sacheonensis</name>
    <dbReference type="NCBI Taxonomy" id="742054"/>
    <lineage>
        <taxon>Bacteria</taxon>
        <taxon>Bacillati</taxon>
        <taxon>Bacillota</taxon>
        <taxon>Bacilli</taxon>
        <taxon>Bacillales</taxon>
        <taxon>Paenibacillaceae</taxon>
        <taxon>Paenibacillus</taxon>
    </lineage>
</organism>
<keyword evidence="1" id="KW-0560">Oxidoreductase</keyword>
<evidence type="ECO:0000313" key="2">
    <source>
        <dbReference type="Proteomes" id="UP000558113"/>
    </source>
</evidence>
<dbReference type="EMBL" id="JAAAMU010000009">
    <property type="protein sequence ID" value="NBC70875.1"/>
    <property type="molecule type" value="Genomic_DNA"/>
</dbReference>
<dbReference type="PANTHER" id="PTHR20883">
    <property type="entry name" value="PHYTANOYL-COA DIOXYGENASE DOMAIN CONTAINING 1"/>
    <property type="match status" value="1"/>
</dbReference>
<keyword evidence="2" id="KW-1185">Reference proteome</keyword>
<dbReference type="AlphaFoldDB" id="A0A7X5C243"/>
<reference evidence="1 2" key="1">
    <citation type="submission" date="2020-01" db="EMBL/GenBank/DDBJ databases">
        <title>Paenibacillus soybeanensis sp. nov. isolated from the nodules of soybean (Glycine max(L.) Merr).</title>
        <authorList>
            <person name="Wang H."/>
        </authorList>
    </citation>
    <scope>NUCLEOTIDE SEQUENCE [LARGE SCALE GENOMIC DNA]</scope>
    <source>
        <strain evidence="1 2">DSM 23054</strain>
    </source>
</reference>
<dbReference type="SUPFAM" id="SSF51197">
    <property type="entry name" value="Clavaminate synthase-like"/>
    <property type="match status" value="1"/>
</dbReference>
<evidence type="ECO:0000313" key="1">
    <source>
        <dbReference type="EMBL" id="NBC70875.1"/>
    </source>
</evidence>
<dbReference type="GO" id="GO:0016706">
    <property type="term" value="F:2-oxoglutarate-dependent dioxygenase activity"/>
    <property type="evidence" value="ECO:0007669"/>
    <property type="project" value="UniProtKB-ARBA"/>
</dbReference>
<comment type="caution">
    <text evidence="1">The sequence shown here is derived from an EMBL/GenBank/DDBJ whole genome shotgun (WGS) entry which is preliminary data.</text>
</comment>
<gene>
    <name evidence="1" type="ORF">GT003_17890</name>
</gene>